<dbReference type="Proteomes" id="UP000695022">
    <property type="component" value="Unplaced"/>
</dbReference>
<dbReference type="InterPro" id="IPR002297">
    <property type="entry name" value="DNA-dir_DNA_pol_A_mt"/>
</dbReference>
<evidence type="ECO:0000256" key="4">
    <source>
        <dbReference type="ARBA" id="ARBA00012417"/>
    </source>
</evidence>
<dbReference type="CDD" id="cd08641">
    <property type="entry name" value="DNA_pol_gammaA"/>
    <property type="match status" value="1"/>
</dbReference>
<evidence type="ECO:0000256" key="10">
    <source>
        <dbReference type="ARBA" id="ARBA00023125"/>
    </source>
</evidence>
<dbReference type="InterPro" id="IPR019760">
    <property type="entry name" value="DNA-dir_DNA_pol_A_CS"/>
</dbReference>
<keyword evidence="11" id="KW-0496">Mitochondrion</keyword>
<comment type="similarity">
    <text evidence="3">Belongs to the DNA polymerase type-A family.</text>
</comment>
<dbReference type="Pfam" id="PF00476">
    <property type="entry name" value="DNA_pol_A"/>
    <property type="match status" value="1"/>
</dbReference>
<feature type="domain" description="DNA-directed DNA polymerase family A palm" evidence="15">
    <location>
        <begin position="834"/>
        <end position="1062"/>
    </location>
</feature>
<dbReference type="InterPro" id="IPR047580">
    <property type="entry name" value="POLG_palm_dom"/>
</dbReference>
<evidence type="ECO:0000256" key="5">
    <source>
        <dbReference type="ARBA" id="ARBA00022679"/>
    </source>
</evidence>
<dbReference type="GeneID" id="106813732"/>
<evidence type="ECO:0000256" key="9">
    <source>
        <dbReference type="ARBA" id="ARBA00022932"/>
    </source>
</evidence>
<evidence type="ECO:0000256" key="12">
    <source>
        <dbReference type="ARBA" id="ARBA00031966"/>
    </source>
</evidence>
<proteinExistence type="inferred from homology"/>
<dbReference type="Gene3D" id="1.10.150.20">
    <property type="entry name" value="5' to 3' exonuclease, C-terminal subdomain"/>
    <property type="match status" value="1"/>
</dbReference>
<evidence type="ECO:0000313" key="16">
    <source>
        <dbReference type="Proteomes" id="UP000695022"/>
    </source>
</evidence>
<evidence type="ECO:0000256" key="11">
    <source>
        <dbReference type="ARBA" id="ARBA00023128"/>
    </source>
</evidence>
<keyword evidence="8" id="KW-0460">Magnesium</keyword>
<dbReference type="SUPFAM" id="SSF56672">
    <property type="entry name" value="DNA/RNA polymerases"/>
    <property type="match status" value="1"/>
</dbReference>
<organism evidence="16 17">
    <name type="scientific">Priapulus caudatus</name>
    <name type="common">Priapulid worm</name>
    <dbReference type="NCBI Taxonomy" id="37621"/>
    <lineage>
        <taxon>Eukaryota</taxon>
        <taxon>Metazoa</taxon>
        <taxon>Ecdysozoa</taxon>
        <taxon>Scalidophora</taxon>
        <taxon>Priapulida</taxon>
        <taxon>Priapulimorpha</taxon>
        <taxon>Priapulimorphida</taxon>
        <taxon>Priapulidae</taxon>
        <taxon>Priapulus</taxon>
    </lineage>
</organism>
<evidence type="ECO:0000256" key="1">
    <source>
        <dbReference type="ARBA" id="ARBA00001946"/>
    </source>
</evidence>
<dbReference type="PRINTS" id="PR00867">
    <property type="entry name" value="DNAPOLG"/>
</dbReference>
<comment type="cofactor">
    <cofactor evidence="1">
        <name>Mg(2+)</name>
        <dbReference type="ChEBI" id="CHEBI:18420"/>
    </cofactor>
</comment>
<dbReference type="RefSeq" id="XP_014673437.1">
    <property type="nucleotide sequence ID" value="XM_014817951.1"/>
</dbReference>
<dbReference type="PANTHER" id="PTHR10267">
    <property type="entry name" value="DNA POLYMERASE SUBUNIT GAMMA-1"/>
    <property type="match status" value="1"/>
</dbReference>
<dbReference type="InterPro" id="IPR012337">
    <property type="entry name" value="RNaseH-like_sf"/>
</dbReference>
<dbReference type="SMART" id="SM00482">
    <property type="entry name" value="POLAc"/>
    <property type="match status" value="1"/>
</dbReference>
<feature type="region of interest" description="Disordered" evidence="14">
    <location>
        <begin position="475"/>
        <end position="512"/>
    </location>
</feature>
<evidence type="ECO:0000256" key="13">
    <source>
        <dbReference type="SAM" id="Coils"/>
    </source>
</evidence>
<keyword evidence="10" id="KW-0238">DNA-binding</keyword>
<evidence type="ECO:0000259" key="15">
    <source>
        <dbReference type="SMART" id="SM00482"/>
    </source>
</evidence>
<keyword evidence="9" id="KW-0239">DNA-directed DNA polymerase</keyword>
<dbReference type="EC" id="2.7.7.7" evidence="4"/>
<sequence>MATLQCHKAECLITGRSFLCPTLIRMSARAMSKTADSNTSAKSKSPRLNPIKIQMLSEGLHRQVFGTSDQKSVEESMVRKSIDHLKSHDLWGRDTTILPEVDFKLPKLCGKDIAEHVSNVARRQSEPYLRACEDLVAAPLPPPPAEWAFRAGWTAYKPDGSATAIDYPEDDGLVFDIEVCGAGSIFPTLATAASPTGWYSWCSERLTGQSLQWAQHPSISDLIALETRPGRVKPDGDWRQRVVVGHNVSYDRARVKEQYLIGSTKMRFVDTMSFHIACSGLTSFQRTMLMSLRTGNQPKEVRERKLKMRGPPNLNWMKVGSMNGLADVYRLYCGKEPHSKETRNVFVKGTLDDVRADFQNLMTYCSNDVLITHELLQRLLPMFLERFPHPVTFAGMLEMGQAYLPVNKNWERYVADSDATYHDLQKEQKLSLMHLADDACELTNHERYKSDLWLWDLDWTVKDLRLNKSQTKTLKKTKKSQSVLDKEETEASQAECEKEMENAGSATNPEDIVDDDKEEWDALRQRVEPVIKTASRLPVVKSHLAGYPAWYRDLCPRNNKNVGEDWMPGPSLISSQVRVAPKLLRLTWDSYPVYYSDVHGWGYLVPGRTDNLLHASDEAVRLAESAMAQLSSINPQKQFAVADDGNDVLNKLLEQIEALSDDTSALSKMWQAFRKMERIAKKRRKLEETGGAPSSHKGNGPYNADVDVPGFWFFKLPHKDGESLRVGNPLAKDFLKWIEDGSLRAQSGTKANKALYLSKMTSYWKNAHKRITTQNPVWLKKSELPRVVTRAPAYDEMGLYGAIVPKVVTAGTLTRRAVEATWLTASNAYPDRVGSELKSMVQAPPGYHFVGADVDSQELWIAAILGDANFAGLHGCTAFGWMTLQGRKSEGTDLHSKTAAAAGVTRDQAKVLNYGRIYGAGRPFAQRLLMQFNHKLTAAEARETAERMYAVTKGTRAAAPHGPARWQHGSESEMFNKLEEIAQGALPCTPVLGGRISRALEPRAVERDFMTSRVNWVVQSSAVDYLHLTLVCVRHLLDEHGIDARFCISIHDEVRYLVSSADRYRAALALQVANLLTRAMFACSLGMHDLPQSVAFFSSVDVDTVLRKEVGMDCVTPSNPHGLHKGYGVPPGEALDIYAILAKTRGGKLK</sequence>
<gene>
    <name evidence="17" type="primary">LOC106813732</name>
</gene>
<evidence type="ECO:0000256" key="3">
    <source>
        <dbReference type="ARBA" id="ARBA00007705"/>
    </source>
</evidence>
<dbReference type="Gene3D" id="3.30.70.370">
    <property type="match status" value="1"/>
</dbReference>
<dbReference type="InterPro" id="IPR001098">
    <property type="entry name" value="DNA-dir_DNA_pol_A_palm_dom"/>
</dbReference>
<keyword evidence="5" id="KW-0808">Transferase</keyword>
<keyword evidence="13" id="KW-0175">Coiled coil</keyword>
<evidence type="ECO:0000256" key="2">
    <source>
        <dbReference type="ARBA" id="ARBA00004173"/>
    </source>
</evidence>
<keyword evidence="7" id="KW-0235">DNA replication</keyword>
<keyword evidence="16" id="KW-1185">Reference proteome</keyword>
<evidence type="ECO:0000313" key="17">
    <source>
        <dbReference type="RefSeq" id="XP_014673437.1"/>
    </source>
</evidence>
<dbReference type="Gene3D" id="3.30.420.390">
    <property type="match status" value="2"/>
</dbReference>
<dbReference type="InterPro" id="IPR043502">
    <property type="entry name" value="DNA/RNA_pol_sf"/>
</dbReference>
<dbReference type="InterPro" id="IPR041336">
    <property type="entry name" value="DNApol_Exo"/>
</dbReference>
<evidence type="ECO:0000256" key="6">
    <source>
        <dbReference type="ARBA" id="ARBA00022695"/>
    </source>
</evidence>
<dbReference type="PANTHER" id="PTHR10267:SF0">
    <property type="entry name" value="DNA POLYMERASE SUBUNIT GAMMA-1"/>
    <property type="match status" value="1"/>
</dbReference>
<evidence type="ECO:0000256" key="7">
    <source>
        <dbReference type="ARBA" id="ARBA00022705"/>
    </source>
</evidence>
<feature type="coiled-coil region" evidence="13">
    <location>
        <begin position="642"/>
        <end position="669"/>
    </location>
</feature>
<name>A0ABM1EML6_PRICU</name>
<evidence type="ECO:0000256" key="8">
    <source>
        <dbReference type="ARBA" id="ARBA00022842"/>
    </source>
</evidence>
<evidence type="ECO:0000256" key="14">
    <source>
        <dbReference type="SAM" id="MobiDB-lite"/>
    </source>
</evidence>
<comment type="subcellular location">
    <subcellularLocation>
        <location evidence="2">Mitochondrion</location>
    </subcellularLocation>
</comment>
<accession>A0ABM1EML6</accession>
<dbReference type="SUPFAM" id="SSF53098">
    <property type="entry name" value="Ribonuclease H-like"/>
    <property type="match status" value="1"/>
</dbReference>
<reference evidence="17" key="1">
    <citation type="submission" date="2025-08" db="UniProtKB">
        <authorList>
            <consortium name="RefSeq"/>
        </authorList>
    </citation>
    <scope>IDENTIFICATION</scope>
</reference>
<dbReference type="PROSITE" id="PS00447">
    <property type="entry name" value="DNA_POLYMERASE_A"/>
    <property type="match status" value="1"/>
</dbReference>
<dbReference type="Pfam" id="PF18136">
    <property type="entry name" value="DNApol_Exo"/>
    <property type="match status" value="1"/>
</dbReference>
<keyword evidence="6" id="KW-0548">Nucleotidyltransferase</keyword>
<protein>
    <recommendedName>
        <fullName evidence="4">DNA-directed DNA polymerase</fullName>
        <ecNumber evidence="4">2.7.7.7</ecNumber>
    </recommendedName>
    <alternativeName>
        <fullName evidence="12">Mitochondrial DNA polymerase catalytic subunit</fullName>
    </alternativeName>
</protein>